<name>A0A183BW44_GLOPA</name>
<sequence>MLPSLLAFLFGTSLFLIHGTEGVVTNPVNVLLHDTSTLHVWVQPVKEGNKVTKVYLCPPTEAGTIEQSGQISAECKQYSSTPLNNFIEINDNAAGAYTLTWTDTTQASLVYVFEPKTVLEEGIRILFIDEDAKLPNFEGSYHFRAPFGWTSDPCGFNRSKDGLYHLFYQHIPPFVQLPIMHWGHAVSKDLINWIYLPIFMIPSKVPHLDVSVVTNPVNVLLHDATSTLHVWVQPVKEGKVTKVYLCPPTEAGTIEQSGQFIAECKQYSSTSLNNFIEINDNAAGAYTLTWTDTTQASLIYAFEPKTVLEEGIRILFIDEDAKSPNFEGSYHFRAPFGWTSDPCGFNRSKDGLYHLFYQHIPPFVQLPTMHWGHAVSKDLINWIYLPIFMIPSKVPHLDVSGHFTGSTLNLPNGEFGVFWAQRISNFLKGAVTEWREVQQYSLIRPDWDSFRDPVVFLGPGGYYYMTVGGERKDGSAGVVLLYKNKNKHADQLDHDWEYQGVLHEDKRDGLRMCECPMLIAMGDPLNTNTE</sequence>
<evidence type="ECO:0000256" key="3">
    <source>
        <dbReference type="ARBA" id="ARBA00023295"/>
    </source>
</evidence>
<dbReference type="AlphaFoldDB" id="A0A183BW44"/>
<feature type="signal peptide" evidence="4">
    <location>
        <begin position="1"/>
        <end position="22"/>
    </location>
</feature>
<keyword evidence="3" id="KW-0326">Glycosidase</keyword>
<keyword evidence="2" id="KW-0378">Hydrolase</keyword>
<dbReference type="WBParaSite" id="GPLIN_000483300">
    <property type="protein sequence ID" value="GPLIN_000483300"/>
    <property type="gene ID" value="GPLIN_000483300"/>
</dbReference>
<dbReference type="InterPro" id="IPR023296">
    <property type="entry name" value="Glyco_hydro_beta-prop_sf"/>
</dbReference>
<evidence type="ECO:0000259" key="5">
    <source>
        <dbReference type="Pfam" id="PF00251"/>
    </source>
</evidence>
<dbReference type="Proteomes" id="UP000050741">
    <property type="component" value="Unassembled WGS sequence"/>
</dbReference>
<comment type="similarity">
    <text evidence="1">Belongs to the glycosyl hydrolase 32 family.</text>
</comment>
<dbReference type="GO" id="GO:0016798">
    <property type="term" value="F:hydrolase activity, acting on glycosyl bonds"/>
    <property type="evidence" value="ECO:0007669"/>
    <property type="project" value="UniProtKB-KW"/>
</dbReference>
<dbReference type="SUPFAM" id="SSF75005">
    <property type="entry name" value="Arabinanase/levansucrase/invertase"/>
    <property type="match status" value="2"/>
</dbReference>
<accession>A0A183BW44</accession>
<proteinExistence type="inferred from homology"/>
<dbReference type="PANTHER" id="PTHR43101">
    <property type="entry name" value="BETA-FRUCTOSIDASE"/>
    <property type="match status" value="1"/>
</dbReference>
<organism evidence="6 7">
    <name type="scientific">Globodera pallida</name>
    <name type="common">Potato cyst nematode worm</name>
    <name type="synonym">Heterodera pallida</name>
    <dbReference type="NCBI Taxonomy" id="36090"/>
    <lineage>
        <taxon>Eukaryota</taxon>
        <taxon>Metazoa</taxon>
        <taxon>Ecdysozoa</taxon>
        <taxon>Nematoda</taxon>
        <taxon>Chromadorea</taxon>
        <taxon>Rhabditida</taxon>
        <taxon>Tylenchina</taxon>
        <taxon>Tylenchomorpha</taxon>
        <taxon>Tylenchoidea</taxon>
        <taxon>Heteroderidae</taxon>
        <taxon>Heteroderinae</taxon>
        <taxon>Globodera</taxon>
    </lineage>
</organism>
<reference evidence="6" key="1">
    <citation type="submission" date="2013-12" db="EMBL/GenBank/DDBJ databases">
        <authorList>
            <person name="Aslett M."/>
        </authorList>
    </citation>
    <scope>NUCLEOTIDE SEQUENCE [LARGE SCALE GENOMIC DNA]</scope>
    <source>
        <strain evidence="6">Lindley</strain>
    </source>
</reference>
<dbReference type="PANTHER" id="PTHR43101:SF1">
    <property type="entry name" value="BETA-FRUCTOSIDASE"/>
    <property type="match status" value="1"/>
</dbReference>
<evidence type="ECO:0000256" key="2">
    <source>
        <dbReference type="ARBA" id="ARBA00022801"/>
    </source>
</evidence>
<feature type="chain" id="PRO_5008146692" evidence="4">
    <location>
        <begin position="23"/>
        <end position="530"/>
    </location>
</feature>
<evidence type="ECO:0000256" key="4">
    <source>
        <dbReference type="SAM" id="SignalP"/>
    </source>
</evidence>
<reference evidence="6" key="2">
    <citation type="submission" date="2014-05" db="EMBL/GenBank/DDBJ databases">
        <title>The genome and life-stage specific transcriptomes of Globodera pallida elucidate key aspects of plant parasitism by a cyst nematode.</title>
        <authorList>
            <person name="Cotton J.A."/>
            <person name="Lilley C.J."/>
            <person name="Jones L.M."/>
            <person name="Kikuchi T."/>
            <person name="Reid A.J."/>
            <person name="Thorpe P."/>
            <person name="Tsai I.J."/>
            <person name="Beasley H."/>
            <person name="Blok V."/>
            <person name="Cock P.J.A."/>
            <person name="Van den Akker S.E."/>
            <person name="Holroyd N."/>
            <person name="Hunt M."/>
            <person name="Mantelin S."/>
            <person name="Naghra H."/>
            <person name="Pain A."/>
            <person name="Palomares-Rius J.E."/>
            <person name="Zarowiecki M."/>
            <person name="Berriman M."/>
            <person name="Jones J.T."/>
            <person name="Urwin P.E."/>
        </authorList>
    </citation>
    <scope>NUCLEOTIDE SEQUENCE [LARGE SCALE GENOMIC DNA]</scope>
    <source>
        <strain evidence="6">Lindley</strain>
    </source>
</reference>
<feature type="domain" description="Glycosyl hydrolase family 32 N-terminal" evidence="5">
    <location>
        <begin position="142"/>
        <end position="204"/>
    </location>
</feature>
<evidence type="ECO:0000313" key="6">
    <source>
        <dbReference type="Proteomes" id="UP000050741"/>
    </source>
</evidence>
<protein>
    <submittedName>
        <fullName evidence="7">Glyco_hydro_32N domain-containing protein</fullName>
    </submittedName>
</protein>
<evidence type="ECO:0000256" key="1">
    <source>
        <dbReference type="ARBA" id="ARBA00009902"/>
    </source>
</evidence>
<evidence type="ECO:0000313" key="7">
    <source>
        <dbReference type="WBParaSite" id="GPLIN_000483300"/>
    </source>
</evidence>
<dbReference type="Pfam" id="PF00251">
    <property type="entry name" value="Glyco_hydro_32N"/>
    <property type="match status" value="2"/>
</dbReference>
<reference evidence="7" key="3">
    <citation type="submission" date="2016-06" db="UniProtKB">
        <authorList>
            <consortium name="WormBaseParasite"/>
        </authorList>
    </citation>
    <scope>IDENTIFICATION</scope>
</reference>
<keyword evidence="6" id="KW-1185">Reference proteome</keyword>
<dbReference type="InterPro" id="IPR013148">
    <property type="entry name" value="Glyco_hydro_32_N"/>
</dbReference>
<keyword evidence="4" id="KW-0732">Signal</keyword>
<dbReference type="InterPro" id="IPR051214">
    <property type="entry name" value="GH32_Enzymes"/>
</dbReference>
<feature type="domain" description="Glycosyl hydrolase family 32 N-terminal" evidence="5">
    <location>
        <begin position="331"/>
        <end position="522"/>
    </location>
</feature>
<dbReference type="Gene3D" id="2.115.10.20">
    <property type="entry name" value="Glycosyl hydrolase domain, family 43"/>
    <property type="match status" value="2"/>
</dbReference>